<dbReference type="OrthoDB" id="8195753at2759"/>
<feature type="non-terminal residue" evidence="4">
    <location>
        <position position="1"/>
    </location>
</feature>
<gene>
    <name evidence="4" type="ORF">WH47_02650</name>
</gene>
<dbReference type="EMBL" id="KQ414705">
    <property type="protein sequence ID" value="KOC63141.1"/>
    <property type="molecule type" value="Genomic_DNA"/>
</dbReference>
<keyword evidence="1" id="KW-0175">Coiled coil</keyword>
<feature type="chain" id="PRO_5005574920" evidence="3">
    <location>
        <begin position="23"/>
        <end position="384"/>
    </location>
</feature>
<evidence type="ECO:0000256" key="3">
    <source>
        <dbReference type="SAM" id="SignalP"/>
    </source>
</evidence>
<dbReference type="Proteomes" id="UP000053825">
    <property type="component" value="Unassembled WGS sequence"/>
</dbReference>
<evidence type="ECO:0000256" key="1">
    <source>
        <dbReference type="SAM" id="Coils"/>
    </source>
</evidence>
<keyword evidence="5" id="KW-1185">Reference proteome</keyword>
<organism evidence="4 5">
    <name type="scientific">Habropoda laboriosa</name>
    <dbReference type="NCBI Taxonomy" id="597456"/>
    <lineage>
        <taxon>Eukaryota</taxon>
        <taxon>Metazoa</taxon>
        <taxon>Ecdysozoa</taxon>
        <taxon>Arthropoda</taxon>
        <taxon>Hexapoda</taxon>
        <taxon>Insecta</taxon>
        <taxon>Pterygota</taxon>
        <taxon>Neoptera</taxon>
        <taxon>Endopterygota</taxon>
        <taxon>Hymenoptera</taxon>
        <taxon>Apocrita</taxon>
        <taxon>Aculeata</taxon>
        <taxon>Apoidea</taxon>
        <taxon>Anthophila</taxon>
        <taxon>Apidae</taxon>
        <taxon>Habropoda</taxon>
    </lineage>
</organism>
<name>A0A0L7QX49_9HYME</name>
<proteinExistence type="predicted"/>
<keyword evidence="3" id="KW-0732">Signal</keyword>
<evidence type="ECO:0000313" key="5">
    <source>
        <dbReference type="Proteomes" id="UP000053825"/>
    </source>
</evidence>
<dbReference type="AlphaFoldDB" id="A0A0L7QX49"/>
<protein>
    <submittedName>
        <fullName evidence="4">Uncharacterized protein</fullName>
    </submittedName>
</protein>
<sequence>QSVTFQLAVFLIPIFFGEISMGKPLTPEDVEGLLPPTPQDRNETIAAVVQDPVVQDAVHHAASNGSLNGLVVKKNVFIMPATNPNLVLSKREHILVVPTENLEDVRKNITETKQAQAQETSTLENQAFFEDDASEYAPEEGESGSEESKSEGNKMAKESTLSNEKRKSETEFLKDKIINSGSAIPEDTSASKKVAVPIVAVIDPSNAKKGKVNSPIVAILPNQVNNGALNNQVQFLKDNSEKIQKKAQDYVDKSSLTVNTDYWTSSTPSEPAIVSSPTQGTVPASLFTDREPPSYTEDIFLTPVMVSQWDVFVPSLKDNDQTDYSGETGDMDVAEDVIFRPLFRYRQETQQRSRYNDENNRRYGSYGDYYPRRAYVYRPRYDDY</sequence>
<evidence type="ECO:0000256" key="2">
    <source>
        <dbReference type="SAM" id="MobiDB-lite"/>
    </source>
</evidence>
<accession>A0A0L7QX49</accession>
<feature type="signal peptide" evidence="3">
    <location>
        <begin position="1"/>
        <end position="22"/>
    </location>
</feature>
<feature type="region of interest" description="Disordered" evidence="2">
    <location>
        <begin position="135"/>
        <end position="169"/>
    </location>
</feature>
<feature type="compositionally biased region" description="Acidic residues" evidence="2">
    <location>
        <begin position="135"/>
        <end position="145"/>
    </location>
</feature>
<evidence type="ECO:0000313" key="4">
    <source>
        <dbReference type="EMBL" id="KOC63141.1"/>
    </source>
</evidence>
<feature type="coiled-coil region" evidence="1">
    <location>
        <begin position="226"/>
        <end position="253"/>
    </location>
</feature>
<reference evidence="4 5" key="1">
    <citation type="submission" date="2015-07" db="EMBL/GenBank/DDBJ databases">
        <title>The genome of Habropoda laboriosa.</title>
        <authorList>
            <person name="Pan H."/>
            <person name="Kapheim K."/>
        </authorList>
    </citation>
    <scope>NUCLEOTIDE SEQUENCE [LARGE SCALE GENOMIC DNA]</scope>
    <source>
        <strain evidence="4">0110345459</strain>
    </source>
</reference>
<feature type="compositionally biased region" description="Basic and acidic residues" evidence="2">
    <location>
        <begin position="146"/>
        <end position="169"/>
    </location>
</feature>